<name>A0A6N2RSK8_ANAHA</name>
<evidence type="ECO:0000313" key="1">
    <source>
        <dbReference type="EMBL" id="VYS83141.1"/>
    </source>
</evidence>
<organism evidence="1">
    <name type="scientific">Anaerostipes hadrus</name>
    <dbReference type="NCBI Taxonomy" id="649756"/>
    <lineage>
        <taxon>Bacteria</taxon>
        <taxon>Bacillati</taxon>
        <taxon>Bacillota</taxon>
        <taxon>Clostridia</taxon>
        <taxon>Lachnospirales</taxon>
        <taxon>Lachnospiraceae</taxon>
        <taxon>Anaerostipes</taxon>
    </lineage>
</organism>
<sequence length="73" mass="8885">MAKIEEMKTEFEVFKDVWNIYKKFYFVTDELEFWDQVIDECNKVREKHINSTLCGKLLLVILEDLEERGKHND</sequence>
<gene>
    <name evidence="1" type="ORF">AHLFYP4_00567</name>
</gene>
<accession>A0A6N2RSK8</accession>
<reference evidence="1" key="1">
    <citation type="submission" date="2019-11" db="EMBL/GenBank/DDBJ databases">
        <authorList>
            <person name="Feng L."/>
        </authorList>
    </citation>
    <scope>NUCLEOTIDE SEQUENCE</scope>
    <source>
        <strain evidence="1">AhadrusLFYP4</strain>
    </source>
</reference>
<dbReference type="EMBL" id="CACRSX010000011">
    <property type="protein sequence ID" value="VYS83141.1"/>
    <property type="molecule type" value="Genomic_DNA"/>
</dbReference>
<protein>
    <submittedName>
        <fullName evidence="1">Uncharacterized protein</fullName>
    </submittedName>
</protein>
<dbReference type="AlphaFoldDB" id="A0A6N2RSK8"/>
<proteinExistence type="predicted"/>
<dbReference type="RefSeq" id="WP_156722789.1">
    <property type="nucleotide sequence ID" value="NZ_CACRSX010000011.1"/>
</dbReference>